<reference evidence="2 3" key="1">
    <citation type="submission" date="2016-08" db="EMBL/GenBank/DDBJ databases">
        <title>Novel Firmicutes and Novel Genomes.</title>
        <authorList>
            <person name="Poppleton D.I."/>
            <person name="Gribaldo S."/>
        </authorList>
    </citation>
    <scope>NUCLEOTIDE SEQUENCE [LARGE SCALE GENOMIC DNA]</scope>
    <source>
        <strain evidence="2 3">CTT3</strain>
    </source>
</reference>
<evidence type="ECO:0000313" key="3">
    <source>
        <dbReference type="Proteomes" id="UP000284177"/>
    </source>
</evidence>
<dbReference type="AlphaFoldDB" id="A0A419T9K5"/>
<name>A0A419T9K5_9FIRM</name>
<evidence type="ECO:0000313" key="2">
    <source>
        <dbReference type="EMBL" id="RKD34149.1"/>
    </source>
</evidence>
<accession>A0A419T9K5</accession>
<dbReference type="Proteomes" id="UP000284177">
    <property type="component" value="Unassembled WGS sequence"/>
</dbReference>
<dbReference type="RefSeq" id="WP_120167114.1">
    <property type="nucleotide sequence ID" value="NZ_MCIB01000002.1"/>
</dbReference>
<proteinExistence type="predicted"/>
<dbReference type="PROSITE" id="PS51257">
    <property type="entry name" value="PROKAR_LIPOPROTEIN"/>
    <property type="match status" value="1"/>
</dbReference>
<keyword evidence="3" id="KW-1185">Reference proteome</keyword>
<evidence type="ECO:0008006" key="4">
    <source>
        <dbReference type="Google" id="ProtNLM"/>
    </source>
</evidence>
<gene>
    <name evidence="2" type="ORF">BET03_07615</name>
</gene>
<comment type="caution">
    <text evidence="2">The sequence shown here is derived from an EMBL/GenBank/DDBJ whole genome shotgun (WGS) entry which is preliminary data.</text>
</comment>
<evidence type="ECO:0000256" key="1">
    <source>
        <dbReference type="SAM" id="SignalP"/>
    </source>
</evidence>
<organism evidence="2 3">
    <name type="scientific">Thermohalobacter berrensis</name>
    <dbReference type="NCBI Taxonomy" id="99594"/>
    <lineage>
        <taxon>Bacteria</taxon>
        <taxon>Bacillati</taxon>
        <taxon>Bacillota</taxon>
        <taxon>Tissierellia</taxon>
        <taxon>Tissierellales</taxon>
        <taxon>Thermohalobacteraceae</taxon>
        <taxon>Thermohalobacter</taxon>
    </lineage>
</organism>
<sequence length="369" mass="43275">MRVKKRFLLIIVVLLLLSACGQKEKADSIKTLINTQIKAIKTGDLALYISTLDKSKPEYIAEKKSWFRDLQNNNIKNFKIKIININKISDNKKLAKLKQTYRFKDKIYSLMYTVKYIKKGDKWVDSDLNFETIQTKNFVINYPQGNIKYAKLAAEGAERAYKIITDRLGVKPDDRTVIKLYEDKELLRQSVKLSFAWQFAGWYEYPESIKTMIYDSSDVYRNIVAHELVHKITIAESKNNMPYWFGEGLAVYFTEFQNNDINTFRNIKKENFWDIKELEKLNLENMTNQENIRKYYLSSGIIVGFICNEYGKDSLLEIIRELGKFEYAEGTAAEVDGISIKRFHKVIPKVLGINIDELNNKYRKWIGNY</sequence>
<dbReference type="OrthoDB" id="57539at2"/>
<feature type="chain" id="PRO_5039150255" description="Peptidase MA-like domain-containing protein" evidence="1">
    <location>
        <begin position="26"/>
        <end position="369"/>
    </location>
</feature>
<protein>
    <recommendedName>
        <fullName evidence="4">Peptidase MA-like domain-containing protein</fullName>
    </recommendedName>
</protein>
<feature type="signal peptide" evidence="1">
    <location>
        <begin position="1"/>
        <end position="25"/>
    </location>
</feature>
<keyword evidence="1" id="KW-0732">Signal</keyword>
<dbReference type="EMBL" id="MCIB01000002">
    <property type="protein sequence ID" value="RKD34149.1"/>
    <property type="molecule type" value="Genomic_DNA"/>
</dbReference>